<dbReference type="RefSeq" id="WP_312747116.1">
    <property type="nucleotide sequence ID" value="NZ_CP116968.1"/>
</dbReference>
<evidence type="ECO:0000313" key="2">
    <source>
        <dbReference type="Proteomes" id="UP001302494"/>
    </source>
</evidence>
<dbReference type="InterPro" id="IPR021383">
    <property type="entry name" value="DUF3015"/>
</dbReference>
<dbReference type="EMBL" id="CP116968">
    <property type="protein sequence ID" value="WNM62956.1"/>
    <property type="molecule type" value="Genomic_DNA"/>
</dbReference>
<dbReference type="Proteomes" id="UP001302494">
    <property type="component" value="Chromosome"/>
</dbReference>
<evidence type="ECO:0000313" key="1">
    <source>
        <dbReference type="EMBL" id="WNM62956.1"/>
    </source>
</evidence>
<dbReference type="AlphaFoldDB" id="A0AA96K1C2"/>
<accession>A0AA96K1C2</accession>
<proteinExistence type="predicted"/>
<reference evidence="1 2" key="1">
    <citation type="submission" date="2023-01" db="EMBL/GenBank/DDBJ databases">
        <title>Cultivation and genomic characterization of new, ubiquitous marine nitrite-oxidizing bacteria from the Nitrospirales.</title>
        <authorList>
            <person name="Mueller A.J."/>
            <person name="Daebeler A."/>
            <person name="Herbold C.W."/>
            <person name="Kirkegaard R.H."/>
            <person name="Daims H."/>
        </authorList>
    </citation>
    <scope>NUCLEOTIDE SEQUENCE [LARGE SCALE GENOMIC DNA]</scope>
    <source>
        <strain evidence="1 2">DK</strain>
    </source>
</reference>
<organism evidence="1 2">
    <name type="scientific">Candidatus Nitrospira neomarina</name>
    <dbReference type="NCBI Taxonomy" id="3020899"/>
    <lineage>
        <taxon>Bacteria</taxon>
        <taxon>Pseudomonadati</taxon>
        <taxon>Nitrospirota</taxon>
        <taxon>Nitrospiria</taxon>
        <taxon>Nitrospirales</taxon>
        <taxon>Nitrospiraceae</taxon>
        <taxon>Nitrospira</taxon>
    </lineage>
</organism>
<protein>
    <submittedName>
        <fullName evidence="1">DUF3015 family protein</fullName>
    </submittedName>
</protein>
<keyword evidence="2" id="KW-1185">Reference proteome</keyword>
<dbReference type="Pfam" id="PF11220">
    <property type="entry name" value="DUF3015"/>
    <property type="match status" value="1"/>
</dbReference>
<gene>
    <name evidence="1" type="ORF">PQG83_04180</name>
</gene>
<name>A0AA96K1C2_9BACT</name>
<dbReference type="KEGG" id="nneo:PQG83_04180"/>
<sequence length="210" mass="23617">MSTHFRHIYRFLMRPWIARAFRHYLLPVSIADGDFCESRRQGHSSQAIQRLCVAMLMGGLLTGCITDATTDLTKAPFDASTELTDASTDSITRLTDGTSQATTDLTEPTREFLSSTTPGAWFNADGMLNPDHKKIAFVVVNFDNLQEDISRGSGEYLVSLSVLMGIPPETRDNFLQSAQRQHGYIFDENQTRPESFRRLIKTLRVTSPYS</sequence>